<accession>A0A380ZTU2</accession>
<proteinExistence type="predicted"/>
<dbReference type="PANTHER" id="PTHR33840">
    <property type="match status" value="1"/>
</dbReference>
<dbReference type="AlphaFoldDB" id="A0A380ZTU2"/>
<gene>
    <name evidence="2" type="ORF">NCTC11661_01543</name>
</gene>
<evidence type="ECO:0000313" key="2">
    <source>
        <dbReference type="EMBL" id="SUV52405.1"/>
    </source>
</evidence>
<reference evidence="2 3" key="1">
    <citation type="submission" date="2018-06" db="EMBL/GenBank/DDBJ databases">
        <authorList>
            <consortium name="Pathogen Informatics"/>
            <person name="Doyle S."/>
        </authorList>
    </citation>
    <scope>NUCLEOTIDE SEQUENCE [LARGE SCALE GENOMIC DNA]</scope>
    <source>
        <strain evidence="2 3">NCTC11661</strain>
    </source>
</reference>
<organism evidence="2 3">
    <name type="scientific">Bergeyella zoohelcum</name>
    <dbReference type="NCBI Taxonomy" id="1015"/>
    <lineage>
        <taxon>Bacteria</taxon>
        <taxon>Pseudomonadati</taxon>
        <taxon>Bacteroidota</taxon>
        <taxon>Flavobacteriia</taxon>
        <taxon>Flavobacteriales</taxon>
        <taxon>Weeksellaceae</taxon>
        <taxon>Bergeyella</taxon>
    </lineage>
</organism>
<evidence type="ECO:0000313" key="3">
    <source>
        <dbReference type="Proteomes" id="UP000255515"/>
    </source>
</evidence>
<dbReference type="Proteomes" id="UP000255515">
    <property type="component" value="Unassembled WGS sequence"/>
</dbReference>
<protein>
    <submittedName>
        <fullName evidence="2">Uncharacterized conserved protein</fullName>
    </submittedName>
</protein>
<dbReference type="EMBL" id="UFTJ01000003">
    <property type="protein sequence ID" value="SUV52405.1"/>
    <property type="molecule type" value="Genomic_DNA"/>
</dbReference>
<dbReference type="RefSeq" id="WP_002664734.1">
    <property type="nucleotide sequence ID" value="NZ_UFTJ01000003.1"/>
</dbReference>
<evidence type="ECO:0000259" key="1">
    <source>
        <dbReference type="Pfam" id="PF09994"/>
    </source>
</evidence>
<feature type="domain" description="T6SS Phospholipase effector Tle1-like catalytic" evidence="1">
    <location>
        <begin position="66"/>
        <end position="357"/>
    </location>
</feature>
<dbReference type="PANTHER" id="PTHR33840:SF1">
    <property type="entry name" value="TLE1 PHOSPHOLIPASE DOMAIN-CONTAINING PROTEIN"/>
    <property type="match status" value="1"/>
</dbReference>
<dbReference type="Pfam" id="PF09994">
    <property type="entry name" value="T6SS_Tle1-like_cat"/>
    <property type="match status" value="1"/>
</dbReference>
<name>A0A380ZTU2_9FLAO</name>
<sequence length="541" mass="61299">MSIEYFVEGKVIVQTKGDNISFSKGDIVYNSEKSIIQRGAETGVSYGEPRKIHPNDKPISTIDVTLNLFFDGTFNNRANTKIGIAGERKGGSYDNDYSNIARAYDSIDATEDNQVSWYIEGIGTVDEKSDNDTLGILPLKGGAMGVGERGIKAKVTKGCLRGVAALRKKVGSKRIDILKVNVFGFSRGAAAARHFIHIANTPVVPIAIADNKYIIIPPERYERSQQEKDEKIDSNQYIELEDITHPLLLKHGYFGACLIKNSLNINQVRFNFVGLYDTVASYGFNHRGNWFVENDSKQLNLDAVKNAKFVFQICAADEFRENFSLTNIKSAGINSLEITLPGVHSDIGGGYVDEQEEKVLIYKDSSISNCEVYKNILVEEGWYQPEQLSIETIAYRSRDEVSYRYKLWGTRKLSNHYDKIPLSYMFHYSKYFAVVYDNLLLQDHEIRDDYINSIYGKLTEYVSACNSLRNNSISNNISDSDYLKSTSRLNYLNFNIEEKDLKKLRNKYLHWSAYLDGIGAMKPRVSGVKKEEERKRTILDG</sequence>
<dbReference type="InterPro" id="IPR018712">
    <property type="entry name" value="Tle1-like_cat"/>
</dbReference>